<feature type="transmembrane region" description="Helical" evidence="6">
    <location>
        <begin position="33"/>
        <end position="54"/>
    </location>
</feature>
<dbReference type="PRINTS" id="PR01434">
    <property type="entry name" value="NADHDHGNASE5"/>
</dbReference>
<organism evidence="8 9">
    <name type="scientific">Thermococcus guaymasensis DSM 11113</name>
    <dbReference type="NCBI Taxonomy" id="1432656"/>
    <lineage>
        <taxon>Archaea</taxon>
        <taxon>Methanobacteriati</taxon>
        <taxon>Methanobacteriota</taxon>
        <taxon>Thermococci</taxon>
        <taxon>Thermococcales</taxon>
        <taxon>Thermococcaceae</taxon>
        <taxon>Thermococcus</taxon>
    </lineage>
</organism>
<feature type="transmembrane region" description="Helical" evidence="6">
    <location>
        <begin position="205"/>
        <end position="229"/>
    </location>
</feature>
<feature type="transmembrane region" description="Helical" evidence="6">
    <location>
        <begin position="111"/>
        <end position="128"/>
    </location>
</feature>
<feature type="transmembrane region" description="Helical" evidence="6">
    <location>
        <begin position="164"/>
        <end position="185"/>
    </location>
</feature>
<feature type="transmembrane region" description="Helical" evidence="6">
    <location>
        <begin position="404"/>
        <end position="425"/>
    </location>
</feature>
<evidence type="ECO:0000256" key="4">
    <source>
        <dbReference type="ARBA" id="ARBA00022989"/>
    </source>
</evidence>
<protein>
    <submittedName>
        <fullName evidence="8">NADH dehydrogenase subunit N</fullName>
    </submittedName>
</protein>
<dbReference type="InterPro" id="IPR001750">
    <property type="entry name" value="ND/Mrp_TM"/>
</dbReference>
<keyword evidence="2" id="KW-1003">Cell membrane</keyword>
<dbReference type="Proteomes" id="UP000062043">
    <property type="component" value="Chromosome"/>
</dbReference>
<feature type="transmembrane region" description="Helical" evidence="6">
    <location>
        <begin position="445"/>
        <end position="464"/>
    </location>
</feature>
<dbReference type="RefSeq" id="WP_062372069.1">
    <property type="nucleotide sequence ID" value="NZ_CP007140.1"/>
</dbReference>
<feature type="transmembrane region" description="Helical" evidence="6">
    <location>
        <begin position="74"/>
        <end position="99"/>
    </location>
</feature>
<reference evidence="8 9" key="1">
    <citation type="submission" date="2014-01" db="EMBL/GenBank/DDBJ databases">
        <title>Genome sequencing of Thermococcus guaymasensis.</title>
        <authorList>
            <person name="Zhang X."/>
            <person name="Alvare G."/>
            <person name="Fristensky B."/>
            <person name="Chen L."/>
            <person name="Suen T."/>
            <person name="Chen Q."/>
            <person name="Ma K."/>
        </authorList>
    </citation>
    <scope>NUCLEOTIDE SEQUENCE [LARGE SCALE GENOMIC DNA]</scope>
    <source>
        <strain evidence="8 9">DSM 11113</strain>
    </source>
</reference>
<dbReference type="GO" id="GO:0005886">
    <property type="term" value="C:plasma membrane"/>
    <property type="evidence" value="ECO:0007669"/>
    <property type="project" value="UniProtKB-SubCell"/>
</dbReference>
<keyword evidence="5 6" id="KW-0472">Membrane</keyword>
<feature type="transmembrane region" description="Helical" evidence="6">
    <location>
        <begin position="372"/>
        <end position="392"/>
    </location>
</feature>
<dbReference type="PATRIC" id="fig|1432656.3.peg.1334"/>
<proteinExistence type="predicted"/>
<evidence type="ECO:0000256" key="3">
    <source>
        <dbReference type="ARBA" id="ARBA00022692"/>
    </source>
</evidence>
<keyword evidence="3 6" id="KW-0812">Transmembrane</keyword>
<evidence type="ECO:0000256" key="1">
    <source>
        <dbReference type="ARBA" id="ARBA00004651"/>
    </source>
</evidence>
<dbReference type="OrthoDB" id="371891at2157"/>
<evidence type="ECO:0000259" key="7">
    <source>
        <dbReference type="Pfam" id="PF00361"/>
    </source>
</evidence>
<dbReference type="EMBL" id="CP007140">
    <property type="protein sequence ID" value="AJC71909.1"/>
    <property type="molecule type" value="Genomic_DNA"/>
</dbReference>
<dbReference type="PANTHER" id="PTHR42703">
    <property type="entry name" value="NADH DEHYDROGENASE"/>
    <property type="match status" value="1"/>
</dbReference>
<feature type="transmembrane region" description="Helical" evidence="6">
    <location>
        <begin position="276"/>
        <end position="294"/>
    </location>
</feature>
<feature type="transmembrane region" description="Helical" evidence="6">
    <location>
        <begin position="6"/>
        <end position="26"/>
    </location>
</feature>
<dbReference type="InterPro" id="IPR050586">
    <property type="entry name" value="CPA3_Na-H_Antiporter_D"/>
</dbReference>
<dbReference type="STRING" id="1432656.X802_06865"/>
<accession>A0A0X1KKW5</accession>
<dbReference type="GeneID" id="27135378"/>
<feature type="domain" description="NADH:quinone oxidoreductase/Mrp antiporter transmembrane" evidence="7">
    <location>
        <begin position="129"/>
        <end position="417"/>
    </location>
</feature>
<dbReference type="KEGG" id="tgy:X802_06865"/>
<feature type="transmembrane region" description="Helical" evidence="6">
    <location>
        <begin position="332"/>
        <end position="351"/>
    </location>
</feature>
<dbReference type="NCBIfam" id="NF006241">
    <property type="entry name" value="PRK08377.1"/>
    <property type="match status" value="1"/>
</dbReference>
<keyword evidence="4 6" id="KW-1133">Transmembrane helix</keyword>
<dbReference type="PANTHER" id="PTHR42703:SF1">
    <property type="entry name" value="NA(+)_H(+) ANTIPORTER SUBUNIT D1"/>
    <property type="match status" value="1"/>
</dbReference>
<name>A0A0X1KKW5_9EURY</name>
<evidence type="ECO:0000256" key="6">
    <source>
        <dbReference type="SAM" id="Phobius"/>
    </source>
</evidence>
<comment type="subcellular location">
    <subcellularLocation>
        <location evidence="1">Cell membrane</location>
        <topology evidence="1">Multi-pass membrane protein</topology>
    </subcellularLocation>
</comment>
<keyword evidence="9" id="KW-1185">Reference proteome</keyword>
<dbReference type="Pfam" id="PF00361">
    <property type="entry name" value="Proton_antipo_M"/>
    <property type="match status" value="1"/>
</dbReference>
<evidence type="ECO:0000313" key="8">
    <source>
        <dbReference type="EMBL" id="AJC71909.1"/>
    </source>
</evidence>
<gene>
    <name evidence="8" type="ORF">X802_06865</name>
</gene>
<feature type="transmembrane region" description="Helical" evidence="6">
    <location>
        <begin position="241"/>
        <end position="264"/>
    </location>
</feature>
<feature type="transmembrane region" description="Helical" evidence="6">
    <location>
        <begin position="301"/>
        <end position="320"/>
    </location>
</feature>
<evidence type="ECO:0000313" key="9">
    <source>
        <dbReference type="Proteomes" id="UP000062043"/>
    </source>
</evidence>
<sequence length="496" mass="53398">MNAQYASLLIALPLISAFFVPLIKGLGNKAIKYYLAIVTAVQTGIAAWVFHQVYTTGDPIIVVAGGWKPPVGINLYFGHFAALFVLIVAVVSFLMAVFNFKAINVEPVDKYAMLFLLLMLGATGMIATGDLFNLFVFMEITSISAYALTAYNKTGEAAEASLKYIILGGIGSSFFLIGVALIYGATGTLNMAHLAQLAPYIDPKVVQVGLALIIFGLAVEAELFPLNAWAPDAYQAAPHPITVMFSAFVVKAGLYAMARILYLFASATGWENVTKLLVIMATLTVVVAEFSALRQKDVKRMVAYSSISQIGLIAVAFALGTQSGVDAGVFHMVNHAIVKALLFLTVGYVGITLGETKIEKFSGLGRRMPLTAFAITVGSLAAVGIPLFNIFWSKVRILLAGVEAGYTWSVALILGASVVEAVYYLRLIHTMWFTEAEGEAIKEDLAIGTIAIFLVLLVLFIGIYPNYFWTVSQKAGEDIFRVIDYVKNVPLMGVGA</sequence>
<evidence type="ECO:0000256" key="5">
    <source>
        <dbReference type="ARBA" id="ARBA00023136"/>
    </source>
</evidence>
<dbReference type="AlphaFoldDB" id="A0A0X1KKW5"/>
<evidence type="ECO:0000256" key="2">
    <source>
        <dbReference type="ARBA" id="ARBA00022475"/>
    </source>
</evidence>